<comment type="caution">
    <text evidence="2">The sequence shown here is derived from an EMBL/GenBank/DDBJ whole genome shotgun (WGS) entry which is preliminary data.</text>
</comment>
<feature type="domain" description="Endonuclease/exonuclease/phosphatase" evidence="1">
    <location>
        <begin position="69"/>
        <end position="315"/>
    </location>
</feature>
<keyword evidence="3" id="KW-1185">Reference proteome</keyword>
<proteinExistence type="predicted"/>
<dbReference type="InterPro" id="IPR017850">
    <property type="entry name" value="Alkaline_phosphatase_core_sf"/>
</dbReference>
<protein>
    <submittedName>
        <fullName evidence="2">Alkaline phosphatase family protein</fullName>
    </submittedName>
</protein>
<dbReference type="EMBL" id="JAUQTA010000001">
    <property type="protein sequence ID" value="MDO7867458.1"/>
    <property type="molecule type" value="Genomic_DNA"/>
</dbReference>
<name>A0ABT9AYN4_9ACTN</name>
<dbReference type="RefSeq" id="WP_305026857.1">
    <property type="nucleotide sequence ID" value="NZ_JAUQTA010000001.1"/>
</dbReference>
<dbReference type="InterPro" id="IPR036691">
    <property type="entry name" value="Endo/exonu/phosph_ase_sf"/>
</dbReference>
<dbReference type="Proteomes" id="UP001233314">
    <property type="component" value="Unassembled WGS sequence"/>
</dbReference>
<accession>A0ABT9AYN4</accession>
<dbReference type="InterPro" id="IPR002591">
    <property type="entry name" value="Phosphodiest/P_Trfase"/>
</dbReference>
<evidence type="ECO:0000259" key="1">
    <source>
        <dbReference type="Pfam" id="PF03372"/>
    </source>
</evidence>
<dbReference type="InterPro" id="IPR005135">
    <property type="entry name" value="Endo/exonuclease/phosphatase"/>
</dbReference>
<sequence length="649" mass="69787">MTGVNLGTAGRGLGRRAAVVLACAAALVLVLAGLLALRTGTPGAATPPDHAVKAGDSVYALGATRWRMATFNVLGSGHTDGPGADTPGYPDAMTRMGNTVTIIGREHLSVVGFQEMRLDQYDEFNRLTGTGWDVWPDRPTNTTVFAQRHIANSLAWRTNTWTAIRKDVQQQRYINDDSTVNYPVVWLRNNVTGQVVIVANFHNVSDKFDSQITGGAEARRKEELAAEVKLANDLHAAHPDTPILFTGDFNEREETFCTLVGQTQLRAANGGVAGRSSCRPPADPLPVDWIFGTAPATFSGWTRLRDDLVKQTTDHPVVMSDVWVPPARAVTQPIDHVVLLSLEGVRSRTIAQLGASATGFQRLRKYAASTLNARTVERAVSISNVTSMLTGKPVKPSISGHGVVDSTTATTVHQTAGRYVTSLMSLVHDRGMSTALFTSDPRAAILDRSWNATYGAPDTTWTDNGRDKISAFHSIPKPADLSRALYRNLSGTPATFTYAQLAAADDVGHRYGFESQQYADAVVRVAKQVDAVIDVVRSNPVLRDRTLLVVAGEHGGYHKQHTRTDLLPDVQVPLYVYGPGVPGGVGLYSLNPDYQDPGGDLSGYHGPQPLRPSLVANLVTAVLGLPAIPGSTMNTQQNFNVFSAPSTTP</sequence>
<dbReference type="Gene3D" id="3.40.720.10">
    <property type="entry name" value="Alkaline Phosphatase, subunit A"/>
    <property type="match status" value="1"/>
</dbReference>
<evidence type="ECO:0000313" key="3">
    <source>
        <dbReference type="Proteomes" id="UP001233314"/>
    </source>
</evidence>
<gene>
    <name evidence="2" type="ORF">Q5722_03660</name>
</gene>
<reference evidence="2 3" key="1">
    <citation type="submission" date="2023-07" db="EMBL/GenBank/DDBJ databases">
        <title>Nocardioides sp. nov WY-20 isolated from soil.</title>
        <authorList>
            <person name="Liu B."/>
            <person name="Wan Y."/>
        </authorList>
    </citation>
    <scope>NUCLEOTIDE SEQUENCE [LARGE SCALE GENOMIC DNA]</scope>
    <source>
        <strain evidence="2 3">WY-20</strain>
    </source>
</reference>
<dbReference type="Pfam" id="PF01663">
    <property type="entry name" value="Phosphodiest"/>
    <property type="match status" value="1"/>
</dbReference>
<evidence type="ECO:0000313" key="2">
    <source>
        <dbReference type="EMBL" id="MDO7867458.1"/>
    </source>
</evidence>
<dbReference type="Pfam" id="PF03372">
    <property type="entry name" value="Exo_endo_phos"/>
    <property type="match status" value="1"/>
</dbReference>
<dbReference type="SUPFAM" id="SSF53649">
    <property type="entry name" value="Alkaline phosphatase-like"/>
    <property type="match status" value="1"/>
</dbReference>
<organism evidence="2 3">
    <name type="scientific">Nocardioides jiangxiensis</name>
    <dbReference type="NCBI Taxonomy" id="3064524"/>
    <lineage>
        <taxon>Bacteria</taxon>
        <taxon>Bacillati</taxon>
        <taxon>Actinomycetota</taxon>
        <taxon>Actinomycetes</taxon>
        <taxon>Propionibacteriales</taxon>
        <taxon>Nocardioidaceae</taxon>
        <taxon>Nocardioides</taxon>
    </lineage>
</organism>
<dbReference type="Gene3D" id="3.60.10.10">
    <property type="entry name" value="Endonuclease/exonuclease/phosphatase"/>
    <property type="match status" value="1"/>
</dbReference>
<dbReference type="SUPFAM" id="SSF56219">
    <property type="entry name" value="DNase I-like"/>
    <property type="match status" value="1"/>
</dbReference>